<keyword evidence="2" id="KW-0813">Transport</keyword>
<protein>
    <submittedName>
        <fullName evidence="5">Outer membrane lipoprotein carrier protein LolA</fullName>
    </submittedName>
</protein>
<dbReference type="InterPro" id="IPR029046">
    <property type="entry name" value="LolA/LolB/LppX"/>
</dbReference>
<evidence type="ECO:0000313" key="5">
    <source>
        <dbReference type="EMBL" id="MCX2974614.1"/>
    </source>
</evidence>
<keyword evidence="5" id="KW-0449">Lipoprotein</keyword>
<comment type="subunit">
    <text evidence="1">Monomer.</text>
</comment>
<comment type="caution">
    <text evidence="5">The sequence shown here is derived from an EMBL/GenBank/DDBJ whole genome shotgun (WGS) entry which is preliminary data.</text>
</comment>
<keyword evidence="6" id="KW-1185">Reference proteome</keyword>
<dbReference type="CDD" id="cd16325">
    <property type="entry name" value="LolA"/>
    <property type="match status" value="1"/>
</dbReference>
<evidence type="ECO:0000256" key="2">
    <source>
        <dbReference type="ARBA" id="ARBA00022448"/>
    </source>
</evidence>
<evidence type="ECO:0000256" key="3">
    <source>
        <dbReference type="ARBA" id="ARBA00022729"/>
    </source>
</evidence>
<dbReference type="Gene3D" id="2.50.20.10">
    <property type="entry name" value="Lipoprotein localisation LolA/LolB/LppX"/>
    <property type="match status" value="1"/>
</dbReference>
<name>A0ABT3SXK6_9GAMM</name>
<dbReference type="PANTHER" id="PTHR35869">
    <property type="entry name" value="OUTER-MEMBRANE LIPOPROTEIN CARRIER PROTEIN"/>
    <property type="match status" value="1"/>
</dbReference>
<keyword evidence="3" id="KW-0732">Signal</keyword>
<keyword evidence="4" id="KW-0653">Protein transport</keyword>
<gene>
    <name evidence="5" type="ORF">EYC87_13550</name>
</gene>
<evidence type="ECO:0000256" key="4">
    <source>
        <dbReference type="ARBA" id="ARBA00022927"/>
    </source>
</evidence>
<sequence length="238" mass="27094">MTEIPQMKTLIQRLALPLVTLLVLSTPALSAGPKISWDLDDALKQVDRQADDFKSAMARVEIVRRDLGGVELSREQGTVFVDRKGKIRLDTDAPKHRSYIVEGSTLHIHYPGEKRVEEYSLSRHKNRMEPFIRLGFNNSGRDLKDDYLLTSLGERDIGESRTLGLELTPEKEKTRAVMGKAQLWIDQASWMPTEQVITASSQGEEITLTYTFVARNLELNPDLFSTRWPRGTDKQKIK</sequence>
<dbReference type="Pfam" id="PF03548">
    <property type="entry name" value="LolA"/>
    <property type="match status" value="1"/>
</dbReference>
<dbReference type="PANTHER" id="PTHR35869:SF1">
    <property type="entry name" value="OUTER-MEMBRANE LIPOPROTEIN CARRIER PROTEIN"/>
    <property type="match status" value="1"/>
</dbReference>
<evidence type="ECO:0000313" key="6">
    <source>
        <dbReference type="Proteomes" id="UP001143307"/>
    </source>
</evidence>
<organism evidence="5 6">
    <name type="scientific">Candidatus Seongchinamella marina</name>
    <dbReference type="NCBI Taxonomy" id="2518990"/>
    <lineage>
        <taxon>Bacteria</taxon>
        <taxon>Pseudomonadati</taxon>
        <taxon>Pseudomonadota</taxon>
        <taxon>Gammaproteobacteria</taxon>
        <taxon>Cellvibrionales</taxon>
        <taxon>Halieaceae</taxon>
        <taxon>Seongchinamella</taxon>
    </lineage>
</organism>
<dbReference type="EMBL" id="SHNP01000004">
    <property type="protein sequence ID" value="MCX2974614.1"/>
    <property type="molecule type" value="Genomic_DNA"/>
</dbReference>
<dbReference type="SUPFAM" id="SSF89392">
    <property type="entry name" value="Prokaryotic lipoproteins and lipoprotein localization factors"/>
    <property type="match status" value="1"/>
</dbReference>
<dbReference type="Proteomes" id="UP001143307">
    <property type="component" value="Unassembled WGS sequence"/>
</dbReference>
<evidence type="ECO:0000256" key="1">
    <source>
        <dbReference type="ARBA" id="ARBA00011245"/>
    </source>
</evidence>
<reference evidence="5" key="1">
    <citation type="submission" date="2019-02" db="EMBL/GenBank/DDBJ databases">
        <authorList>
            <person name="Li S.-H."/>
        </authorList>
    </citation>
    <scope>NUCLEOTIDE SEQUENCE</scope>
    <source>
        <strain evidence="5">IMCC8485</strain>
    </source>
</reference>
<accession>A0ABT3SXK6</accession>
<dbReference type="InterPro" id="IPR004564">
    <property type="entry name" value="OM_lipoprot_carrier_LolA-like"/>
</dbReference>
<proteinExistence type="predicted"/>